<evidence type="ECO:0000313" key="2">
    <source>
        <dbReference type="EMBL" id="AYA94849.1"/>
    </source>
</evidence>
<feature type="compositionally biased region" description="Low complexity" evidence="1">
    <location>
        <begin position="38"/>
        <end position="53"/>
    </location>
</feature>
<accession>A0A385PLA6</accession>
<reference evidence="2" key="1">
    <citation type="journal article" date="2018" name="Nat. Med.">
        <title>Expanded skin virome in DOCK8-deficient patients.</title>
        <authorList>
            <consortium name="NISC Comparative Sequencing Program"/>
            <person name="Tirosh O."/>
            <person name="Conlan S."/>
            <person name="Deming C."/>
            <person name="Lee-Lin S.Q."/>
            <person name="Huang X."/>
            <person name="Su H.C."/>
            <person name="Freeman A.F."/>
            <person name="Segre J.A."/>
            <person name="Kong H.H."/>
        </authorList>
    </citation>
    <scope>NUCLEOTIDE SEQUENCE</scope>
    <source>
        <strain evidence="2">HPV-mSK_140</strain>
    </source>
</reference>
<organism evidence="2">
    <name type="scientific">Human papillomavirus</name>
    <dbReference type="NCBI Taxonomy" id="10566"/>
    <lineage>
        <taxon>Viruses</taxon>
        <taxon>Monodnaviria</taxon>
        <taxon>Shotokuvirae</taxon>
        <taxon>Cossaviricota</taxon>
        <taxon>Papovaviricetes</taxon>
        <taxon>Zurhausenvirales</taxon>
        <taxon>Papillomaviridae</taxon>
    </lineage>
</organism>
<dbReference type="EMBL" id="MH777282">
    <property type="protein sequence ID" value="AYA94849.1"/>
    <property type="molecule type" value="Genomic_DNA"/>
</dbReference>
<name>A0A385PLA6_9PAPI</name>
<feature type="region of interest" description="Disordered" evidence="1">
    <location>
        <begin position="86"/>
        <end position="110"/>
    </location>
</feature>
<protein>
    <submittedName>
        <fullName evidence="2">E4 protein</fullName>
    </submittedName>
</protein>
<feature type="region of interest" description="Disordered" evidence="1">
    <location>
        <begin position="37"/>
        <end position="70"/>
    </location>
</feature>
<proteinExistence type="predicted"/>
<evidence type="ECO:0000256" key="1">
    <source>
        <dbReference type="SAM" id="MobiDB-lite"/>
    </source>
</evidence>
<sequence length="149" mass="17121">MVIELILPFLSQMQKSMEAQENGQYILKIQQLSHLLATPNGPQGNPPKGNGTTLLQPPATPRPHRRASALDDYRGRQYPLLRKPLAFDLEDEETNKENYPPQQKEDDQFPLSQLLSQLLHKLEHDIDQLSERVLRDFSDFKLRLGIPQS</sequence>